<accession>A0ABV9JGY9</accession>
<protein>
    <submittedName>
        <fullName evidence="2">VOC family protein</fullName>
    </submittedName>
</protein>
<dbReference type="InterPro" id="IPR037523">
    <property type="entry name" value="VOC_core"/>
</dbReference>
<sequence length="163" mass="18783">MTKIKFEGILLTVTNLERARKFYENVLEQVPIYDYDYDGQMIAYESGITLAPEWAYADWLSGAEFSVKRRANISQLYFEVEDLEAMFKKIKADSAIDWLHEPIMSSYGAYTMRFYDYDGHIIEIAESVAFVAKRFLAQGLSITEIAERFGDSEAVVEELIAQK</sequence>
<dbReference type="RefSeq" id="WP_213536393.1">
    <property type="nucleotide sequence ID" value="NZ_BOVQ01000006.1"/>
</dbReference>
<reference evidence="3" key="1">
    <citation type="journal article" date="2019" name="Int. J. Syst. Evol. Microbiol.">
        <title>The Global Catalogue of Microorganisms (GCM) 10K type strain sequencing project: providing services to taxonomists for standard genome sequencing and annotation.</title>
        <authorList>
            <consortium name="The Broad Institute Genomics Platform"/>
            <consortium name="The Broad Institute Genome Sequencing Center for Infectious Disease"/>
            <person name="Wu L."/>
            <person name="Ma J."/>
        </authorList>
    </citation>
    <scope>NUCLEOTIDE SEQUENCE [LARGE SCALE GENOMIC DNA]</scope>
    <source>
        <strain evidence="3">CCUG 63287</strain>
    </source>
</reference>
<gene>
    <name evidence="2" type="ORF">ACFO26_09885</name>
</gene>
<evidence type="ECO:0000313" key="3">
    <source>
        <dbReference type="Proteomes" id="UP001595987"/>
    </source>
</evidence>
<dbReference type="EMBL" id="JBHSGD010000008">
    <property type="protein sequence ID" value="MFC4653213.1"/>
    <property type="molecule type" value="Genomic_DNA"/>
</dbReference>
<dbReference type="Pfam" id="PF12681">
    <property type="entry name" value="Glyoxalase_2"/>
    <property type="match status" value="1"/>
</dbReference>
<keyword evidence="3" id="KW-1185">Reference proteome</keyword>
<feature type="domain" description="VOC" evidence="1">
    <location>
        <begin position="5"/>
        <end position="127"/>
    </location>
</feature>
<dbReference type="InterPro" id="IPR029068">
    <property type="entry name" value="Glyas_Bleomycin-R_OHBP_Dase"/>
</dbReference>
<dbReference type="Gene3D" id="3.10.180.10">
    <property type="entry name" value="2,3-Dihydroxybiphenyl 1,2-Dioxygenase, domain 1"/>
    <property type="match status" value="1"/>
</dbReference>
<dbReference type="InterPro" id="IPR025870">
    <property type="entry name" value="Glyoxalase-like_dom"/>
</dbReference>
<evidence type="ECO:0000313" key="2">
    <source>
        <dbReference type="EMBL" id="MFC4653213.1"/>
    </source>
</evidence>
<organism evidence="2 3">
    <name type="scientific">Lactococcus nasutitermitis</name>
    <dbReference type="NCBI Taxonomy" id="1652957"/>
    <lineage>
        <taxon>Bacteria</taxon>
        <taxon>Bacillati</taxon>
        <taxon>Bacillota</taxon>
        <taxon>Bacilli</taxon>
        <taxon>Lactobacillales</taxon>
        <taxon>Streptococcaceae</taxon>
        <taxon>Lactococcus</taxon>
    </lineage>
</organism>
<dbReference type="Proteomes" id="UP001595987">
    <property type="component" value="Unassembled WGS sequence"/>
</dbReference>
<dbReference type="PROSITE" id="PS51819">
    <property type="entry name" value="VOC"/>
    <property type="match status" value="1"/>
</dbReference>
<proteinExistence type="predicted"/>
<comment type="caution">
    <text evidence="2">The sequence shown here is derived from an EMBL/GenBank/DDBJ whole genome shotgun (WGS) entry which is preliminary data.</text>
</comment>
<name>A0ABV9JGY9_9LACT</name>
<dbReference type="SUPFAM" id="SSF54593">
    <property type="entry name" value="Glyoxalase/Bleomycin resistance protein/Dihydroxybiphenyl dioxygenase"/>
    <property type="match status" value="1"/>
</dbReference>
<evidence type="ECO:0000259" key="1">
    <source>
        <dbReference type="PROSITE" id="PS51819"/>
    </source>
</evidence>